<accession>A0A4S3IXY4</accession>
<feature type="transmembrane region" description="Helical" evidence="2">
    <location>
        <begin position="35"/>
        <end position="53"/>
    </location>
</feature>
<sequence length="84" mass="9164">MTVETSCDSLRSWSPETPSEVPTAKPQSPRDLHGVNWALVVVALLLSLSLYALDNTVTNVQPKVVETFGVENRASRPLSRTQAT</sequence>
<keyword evidence="4" id="KW-1185">Reference proteome</keyword>
<name>A0A4S3IXY4_9EURO</name>
<evidence type="ECO:0000256" key="1">
    <source>
        <dbReference type="SAM" id="MobiDB-lite"/>
    </source>
</evidence>
<dbReference type="VEuPathDB" id="FungiDB:EYZ11_013532"/>
<keyword evidence="2" id="KW-0472">Membrane</keyword>
<dbReference type="Proteomes" id="UP000308092">
    <property type="component" value="Unassembled WGS sequence"/>
</dbReference>
<protein>
    <recommendedName>
        <fullName evidence="5">Major facilitator superfamily (MFS) profile domain-containing protein</fullName>
    </recommendedName>
</protein>
<comment type="caution">
    <text evidence="3">The sequence shown here is derived from an EMBL/GenBank/DDBJ whole genome shotgun (WGS) entry which is preliminary data.</text>
</comment>
<evidence type="ECO:0000313" key="4">
    <source>
        <dbReference type="Proteomes" id="UP000308092"/>
    </source>
</evidence>
<evidence type="ECO:0008006" key="5">
    <source>
        <dbReference type="Google" id="ProtNLM"/>
    </source>
</evidence>
<keyword evidence="2" id="KW-1133">Transmembrane helix</keyword>
<feature type="compositionally biased region" description="Polar residues" evidence="1">
    <location>
        <begin position="1"/>
        <end position="17"/>
    </location>
</feature>
<feature type="region of interest" description="Disordered" evidence="1">
    <location>
        <begin position="1"/>
        <end position="31"/>
    </location>
</feature>
<evidence type="ECO:0000256" key="2">
    <source>
        <dbReference type="SAM" id="Phobius"/>
    </source>
</evidence>
<proteinExistence type="predicted"/>
<dbReference type="AlphaFoldDB" id="A0A4S3IXY4"/>
<reference evidence="3 4" key="1">
    <citation type="submission" date="2019-03" db="EMBL/GenBank/DDBJ databases">
        <title>The genome sequence of a newly discovered highly antifungal drug resistant Aspergillus species, Aspergillus tanneri NIH 1004.</title>
        <authorList>
            <person name="Mounaud S."/>
            <person name="Singh I."/>
            <person name="Joardar V."/>
            <person name="Pakala S."/>
            <person name="Pakala S."/>
            <person name="Venepally P."/>
            <person name="Hoover J."/>
            <person name="Nierman W."/>
            <person name="Chung J."/>
            <person name="Losada L."/>
        </authorList>
    </citation>
    <scope>NUCLEOTIDE SEQUENCE [LARGE SCALE GENOMIC DNA]</scope>
    <source>
        <strain evidence="3 4">NIH1004</strain>
    </source>
</reference>
<evidence type="ECO:0000313" key="3">
    <source>
        <dbReference type="EMBL" id="THC87022.1"/>
    </source>
</evidence>
<gene>
    <name evidence="3" type="ORF">EYZ11_013532</name>
</gene>
<keyword evidence="2" id="KW-0812">Transmembrane</keyword>
<organism evidence="3 4">
    <name type="scientific">Aspergillus tanneri</name>
    <dbReference type="NCBI Taxonomy" id="1220188"/>
    <lineage>
        <taxon>Eukaryota</taxon>
        <taxon>Fungi</taxon>
        <taxon>Dikarya</taxon>
        <taxon>Ascomycota</taxon>
        <taxon>Pezizomycotina</taxon>
        <taxon>Eurotiomycetes</taxon>
        <taxon>Eurotiomycetidae</taxon>
        <taxon>Eurotiales</taxon>
        <taxon>Aspergillaceae</taxon>
        <taxon>Aspergillus</taxon>
        <taxon>Aspergillus subgen. Circumdati</taxon>
    </lineage>
</organism>
<dbReference type="EMBL" id="SOSA01001603">
    <property type="protein sequence ID" value="THC87022.1"/>
    <property type="molecule type" value="Genomic_DNA"/>
</dbReference>